<organism evidence="2 3">
    <name type="scientific">Halopenitus malekzadehii</name>
    <dbReference type="NCBI Taxonomy" id="1267564"/>
    <lineage>
        <taxon>Archaea</taxon>
        <taxon>Methanobacteriati</taxon>
        <taxon>Methanobacteriota</taxon>
        <taxon>Stenosarchaea group</taxon>
        <taxon>Halobacteria</taxon>
        <taxon>Halobacteriales</taxon>
        <taxon>Haloferacaceae</taxon>
        <taxon>Halopenitus</taxon>
    </lineage>
</organism>
<reference evidence="2 3" key="1">
    <citation type="submission" date="2016-10" db="EMBL/GenBank/DDBJ databases">
        <authorList>
            <person name="de Groot N.N."/>
        </authorList>
    </citation>
    <scope>NUCLEOTIDE SEQUENCE [LARGE SCALE GENOMIC DNA]</scope>
    <source>
        <strain evidence="2 3">IBRC-M10418</strain>
    </source>
</reference>
<protein>
    <submittedName>
        <fullName evidence="2">Uncharacterized protein</fullName>
    </submittedName>
</protein>
<keyword evidence="3" id="KW-1185">Reference proteome</keyword>
<proteinExistence type="predicted"/>
<feature type="region of interest" description="Disordered" evidence="1">
    <location>
        <begin position="526"/>
        <end position="546"/>
    </location>
</feature>
<sequence>MRNDNQTSEEENSFNAEVYEQDEHGLLTFDGVLQAAIDNPAYAHYPTVLDSARFLYRDNDTRWEFWELYGEFKGDDDPDVSGIQEWKKTIESDHEIDESKYDGLDRTSLDDELIEHETPDVAKPDEEVTWKEVEDIVLLYFNQNTLDAVEALATVPIQLMFDDFTDCPMVIIVGNASSGKTTVLELFKGWDRVYTTHEVTPAAFVTHNADQDNDDLGKMDLLPKITDQVLWVPEMGTWFSGDGIEKYMRTLSGVADGSGYVKSTGAQGSHGYDGEPGEYQFGLMGATTPPSPSAWSEMGNAGARVLMHGMPNTDDDDEVLKQLFGNNGISYAEKKSIVQDKISNWLRTLYHEHDGHIEMNNEDVDGKVAETALKLGEIIAHGRAVSYATENVDGDLEGGSQIEDRKRATQMIRFTARARAAMDGRSSVETRDLQLCARIAFATMPEKRRKIIRLLCNPKNGTKFTTAEVMTALNLGSKHTAKNRMQTVENLGLAVFTPEGQTTRGGSADIVELNDERLMWLFSKDTEESNPGPLSWPFDDQEIGTA</sequence>
<dbReference type="InterPro" id="IPR027417">
    <property type="entry name" value="P-loop_NTPase"/>
</dbReference>
<name>A0A1H6IXT3_9EURY</name>
<dbReference type="Proteomes" id="UP000199215">
    <property type="component" value="Unassembled WGS sequence"/>
</dbReference>
<dbReference type="EMBL" id="FNWU01000004">
    <property type="protein sequence ID" value="SEH52542.1"/>
    <property type="molecule type" value="Genomic_DNA"/>
</dbReference>
<dbReference type="OrthoDB" id="306618at2157"/>
<dbReference type="SUPFAM" id="SSF52540">
    <property type="entry name" value="P-loop containing nucleoside triphosphate hydrolases"/>
    <property type="match status" value="1"/>
</dbReference>
<gene>
    <name evidence="2" type="ORF">SAMN05192561_104150</name>
</gene>
<evidence type="ECO:0000313" key="3">
    <source>
        <dbReference type="Proteomes" id="UP000199215"/>
    </source>
</evidence>
<evidence type="ECO:0000313" key="2">
    <source>
        <dbReference type="EMBL" id="SEH52542.1"/>
    </source>
</evidence>
<dbReference type="AlphaFoldDB" id="A0A1H6IXT3"/>
<dbReference type="RefSeq" id="WP_092816992.1">
    <property type="nucleotide sequence ID" value="NZ_FNWU01000004.1"/>
</dbReference>
<accession>A0A1H6IXT3</accession>
<evidence type="ECO:0000256" key="1">
    <source>
        <dbReference type="SAM" id="MobiDB-lite"/>
    </source>
</evidence>